<dbReference type="Proteomes" id="UP000694865">
    <property type="component" value="Unplaced"/>
</dbReference>
<evidence type="ECO:0000259" key="3">
    <source>
        <dbReference type="Pfam" id="PF25171"/>
    </source>
</evidence>
<dbReference type="SUPFAM" id="SSF50998">
    <property type="entry name" value="Quinoprotein alcohol dehydrogenase-like"/>
    <property type="match status" value="1"/>
</dbReference>
<protein>
    <submittedName>
        <fullName evidence="5">WD repeat-containing protein 36-like</fullName>
    </submittedName>
</protein>
<dbReference type="SMART" id="SM00320">
    <property type="entry name" value="WD40"/>
    <property type="match status" value="8"/>
</dbReference>
<dbReference type="Pfam" id="PF25171">
    <property type="entry name" value="Beta-prop_WDR36-Utp21_1st"/>
    <property type="match status" value="1"/>
</dbReference>
<feature type="repeat" description="WD" evidence="1">
    <location>
        <begin position="140"/>
        <end position="171"/>
    </location>
</feature>
<feature type="repeat" description="WD" evidence="1">
    <location>
        <begin position="429"/>
        <end position="470"/>
    </location>
</feature>
<keyword evidence="4" id="KW-1185">Reference proteome</keyword>
<dbReference type="Gene3D" id="2.130.10.10">
    <property type="entry name" value="YVTN repeat-like/Quinoprotein amine dehydrogenase"/>
    <property type="match status" value="2"/>
</dbReference>
<feature type="domain" description="WDR36/Utp21 N-terminal" evidence="3">
    <location>
        <begin position="47"/>
        <end position="174"/>
    </location>
</feature>
<accession>A0ABM0LUG4</accession>
<dbReference type="GeneID" id="102806684"/>
<proteinExistence type="predicted"/>
<dbReference type="PROSITE" id="PS50082">
    <property type="entry name" value="WD_REPEATS_2"/>
    <property type="match status" value="3"/>
</dbReference>
<dbReference type="InterPro" id="IPR059157">
    <property type="entry name" value="WDR36-Utp21_N"/>
</dbReference>
<dbReference type="InterPro" id="IPR001680">
    <property type="entry name" value="WD40_rpt"/>
</dbReference>
<dbReference type="InterPro" id="IPR007319">
    <property type="entry name" value="WDR36/Utp21_C"/>
</dbReference>
<feature type="non-terminal residue" evidence="5">
    <location>
        <position position="715"/>
    </location>
</feature>
<organism evidence="4 5">
    <name type="scientific">Saccoglossus kowalevskii</name>
    <name type="common">Acorn worm</name>
    <dbReference type="NCBI Taxonomy" id="10224"/>
    <lineage>
        <taxon>Eukaryota</taxon>
        <taxon>Metazoa</taxon>
        <taxon>Hemichordata</taxon>
        <taxon>Enteropneusta</taxon>
        <taxon>Harrimaniidae</taxon>
        <taxon>Saccoglossus</taxon>
    </lineage>
</organism>
<name>A0ABM0LUG4_SACKO</name>
<evidence type="ECO:0000256" key="1">
    <source>
        <dbReference type="PROSITE-ProRule" id="PRU00221"/>
    </source>
</evidence>
<dbReference type="RefSeq" id="XP_006811405.1">
    <property type="nucleotide sequence ID" value="XM_006811342.1"/>
</dbReference>
<dbReference type="InterPro" id="IPR011047">
    <property type="entry name" value="Quinoprotein_ADH-like_sf"/>
</dbReference>
<dbReference type="PANTHER" id="PTHR22840:SF12">
    <property type="entry name" value="WD REPEAT-CONTAINING PROTEIN 36"/>
    <property type="match status" value="1"/>
</dbReference>
<feature type="repeat" description="WD" evidence="1">
    <location>
        <begin position="346"/>
        <end position="387"/>
    </location>
</feature>
<reference evidence="5" key="1">
    <citation type="submission" date="2025-08" db="UniProtKB">
        <authorList>
            <consortium name="RefSeq"/>
        </authorList>
    </citation>
    <scope>IDENTIFICATION</scope>
    <source>
        <tissue evidence="5">Testes</tissue>
    </source>
</reference>
<evidence type="ECO:0000259" key="2">
    <source>
        <dbReference type="Pfam" id="PF04192"/>
    </source>
</evidence>
<keyword evidence="1" id="KW-0853">WD repeat</keyword>
<feature type="domain" description="WDR36/Utp21 C-terminal" evidence="2">
    <location>
        <begin position="557"/>
        <end position="715"/>
    </location>
</feature>
<dbReference type="SUPFAM" id="SSF50978">
    <property type="entry name" value="WD40 repeat-like"/>
    <property type="match status" value="1"/>
</dbReference>
<gene>
    <name evidence="5" type="primary">LOC102806684</name>
</gene>
<dbReference type="Pfam" id="PF25168">
    <property type="entry name" value="Beta-prop_WDR36-Utp21_2nd"/>
    <property type="match status" value="1"/>
</dbReference>
<evidence type="ECO:0000313" key="4">
    <source>
        <dbReference type="Proteomes" id="UP000694865"/>
    </source>
</evidence>
<dbReference type="InterPro" id="IPR015943">
    <property type="entry name" value="WD40/YVTN_repeat-like_dom_sf"/>
</dbReference>
<dbReference type="InterPro" id="IPR036322">
    <property type="entry name" value="WD40_repeat_dom_sf"/>
</dbReference>
<dbReference type="PROSITE" id="PS50294">
    <property type="entry name" value="WD_REPEATS_REGION"/>
    <property type="match status" value="3"/>
</dbReference>
<sequence length="715" mass="80290">MADLTRRNARASIIKSVDIYLNSPLCFKFEHKQILYSTRIAAAVPRVSKLVYSFDSFHSRIHTLEQAPAVDVIGIGLESGKVIIHNIKYDESIMTFTQEWGPVTTIAFRTDGHPVMATGSTAGHVALWDLEERKLLSQMRDVHHGAVASLKYLPSEPLMVSTSADNSIKIWIFDIADGGGRLLRQRSGHYAPPSKIRFYGPNGTDILSAGQDSTLKSFSTEHDKHNKNLGQASMNRKLAKRKGIKYDEYKLPPITVFASETSRQSEWDGIIACHLGSPVVTSWNYQKCSMGKHKIQHERFTEEKHIEALCTDISSCGNFFIVGWNKGHVDLYNIQSGIHRGQYGQTVAHSGAVRGVAIDGLNQIVVTASTDKTLKFWRFKKKNLLFTLKTDLSISQILLHRESSMLAVANDDFSLIIVDIDVRRIVRKFIGHKNRITDMCFSPDGRWLLTTSMDSAVRTWHLPSGRLIDVFLVDPPPTSVTMSPTADFIATSHVDDLGVYLWSNRTLFSHVSLHPLPEDYIPTQLLLPGTHHGEDHHDDISDSTVSVNVDEEFKSPQQISAELITLSLLPHSRWKNLTNLELIKKRNKPKEPPKVAKSAPFFLPTIPGLTPQFKQPDVDAEKKVMSHVIDFAGLQAESEFIQLIKENIEMNNFESILGKLKELSPSSIDIEIRSLSPIGGGSIEHMLQFLQFLQHMLESNQDFELAQAYIAIFLK</sequence>
<dbReference type="Pfam" id="PF04192">
    <property type="entry name" value="Utp21"/>
    <property type="match status" value="1"/>
</dbReference>
<evidence type="ECO:0000313" key="5">
    <source>
        <dbReference type="RefSeq" id="XP_006811405.1"/>
    </source>
</evidence>
<dbReference type="PANTHER" id="PTHR22840">
    <property type="entry name" value="WD REPEAT-CONTAINING PROTEIN 36"/>
    <property type="match status" value="1"/>
</dbReference>